<comment type="caution">
    <text evidence="1">The sequence shown here is derived from an EMBL/GenBank/DDBJ whole genome shotgun (WGS) entry which is preliminary data.</text>
</comment>
<name>A0A9W4R544_9GAMM</name>
<dbReference type="EMBL" id="CAMAPC010000033">
    <property type="protein sequence ID" value="CAH9067341.1"/>
    <property type="molecule type" value="Genomic_DNA"/>
</dbReference>
<gene>
    <name evidence="1" type="ORF">PSECIP111854_04081</name>
</gene>
<protein>
    <recommendedName>
        <fullName evidence="3">NERD domain-containing protein</fullName>
    </recommendedName>
</protein>
<evidence type="ECO:0000313" key="1">
    <source>
        <dbReference type="EMBL" id="CAH9067341.1"/>
    </source>
</evidence>
<reference evidence="1" key="1">
    <citation type="submission" date="2022-07" db="EMBL/GenBank/DDBJ databases">
        <authorList>
            <person name="Criscuolo A."/>
        </authorList>
    </citation>
    <scope>NUCLEOTIDE SEQUENCE</scope>
    <source>
        <strain evidence="1">CIP111854</strain>
    </source>
</reference>
<proteinExistence type="predicted"/>
<evidence type="ECO:0008006" key="3">
    <source>
        <dbReference type="Google" id="ProtNLM"/>
    </source>
</evidence>
<dbReference type="RefSeq" id="WP_261627185.1">
    <property type="nucleotide sequence ID" value="NZ_CAMAPC010000033.1"/>
</dbReference>
<organism evidence="1 2">
    <name type="scientific">Pseudoalteromonas holothuriae</name>
    <dbReference type="NCBI Taxonomy" id="2963714"/>
    <lineage>
        <taxon>Bacteria</taxon>
        <taxon>Pseudomonadati</taxon>
        <taxon>Pseudomonadota</taxon>
        <taxon>Gammaproteobacteria</taxon>
        <taxon>Alteromonadales</taxon>
        <taxon>Pseudoalteromonadaceae</taxon>
        <taxon>Pseudoalteromonas</taxon>
    </lineage>
</organism>
<dbReference type="AlphaFoldDB" id="A0A9W4R544"/>
<evidence type="ECO:0000313" key="2">
    <source>
        <dbReference type="Proteomes" id="UP001152467"/>
    </source>
</evidence>
<keyword evidence="2" id="KW-1185">Reference proteome</keyword>
<dbReference type="Proteomes" id="UP001152467">
    <property type="component" value="Unassembled WGS sequence"/>
</dbReference>
<sequence>MEPLNSPKCRDIGNKLSGFDRSSILKLCSGLLTIPALSANSVRLETLVHLALIYSGGKKVPTRTLLKNILNVEMGNSMISMMEDPIEDVFVSNIQTNGGDCLVFNGLWEGNDYFIQTLIDLVDKSPVPEVMEKAKRCCIALVKLSNEIAKRSNLSRNVSSESLPKGPLNIPVSSQLASLSKRGCFTKEDLSNANIKIEDLAPFIISEEELKRLGLETIGNTKLERKPIVSIDENYIVTLPSAIGVAVRRFFLEECHKEGLLGAFQSVLAKYQAFQLKNEILREFKGKAESLKQDLKETPNLPPFTSLLLKNSSDEYFHFLIIHDDLNELIVQGLDSIHSLNEHSEDAIYDFILETSELCKAQKGFHEGTTICIHGGLGRGFGLGFEKWPDSWGFVAVSLADLSLLGVAGGKPIEELVYSTKQSRWIQDNGVHLSNFNGDINFYGFWKDNNFECCPREISLDSHNHITLGTDYVFNVRSELRTISDKHCAVDAFGHWVRCERLTKDSYFEGMKSLPLYGCVDHIDNGYLNGLISLDFANIWFGIDQFPLNIDRGTIYEWWSGFINLLCDCLMFINSKVDVCCEKPIQVNLELSSLYAASDLQLDIEKQRGIIMHFDSNVALLTLEANFLANFGQVENIGEYKVMNAVLSAICEILSVEGIDISPYIKGAIEHVLADSGVRVVHLYRTFDTTEHILMKAASKPTYFYQPEAVFQGLIIGNSINECNKTLTNKQDCGTYLHTSVDQIWKKIKQILKNTNKHSLIVDLVKNINSIEQDRQQWKRTAKAVQAIHQKHDDVTLVAGSLETKRSLTSLCCRVLLEMSVCECPQDGAENSTKSKLRSLLSLCSLLVNTASDSDAINSDLVDPILKKHPNGSYEIPTDIWRAVLQPYYAGHFQFQFQKSVERYGELYAQKEPKKAEPNIFEEDFTDAFESEYGFAPTHYIDCIAEIIDQIILSGSEYISISQEELISRIHTHRQIPNQVIESFIKHFSLQVRKNWDKPPKGYVFRDIAPWKHKRRLSCLIRPLLEIRANELFCSISLIKLSSMYFLDRAMDGEFIPEFYESEKMRSYVGKMIDKRGADYTNTIKNYFLDSGWQAISEVLMPTLGAPQELGDVDVLVLSNDGRLIAIECKNLQMAKTISEVADVLNRFKGHGENDELLKHIKRVKWITENLDLVKERVSFKGEITSFEHYLITNTEMPMKYASGLPIDSRLIKSFKSLEEITNNCSRSVV</sequence>
<accession>A0A9W4R544</accession>